<dbReference type="UniPathway" id="UPA00253">
    <property type="reaction ID" value="UER00332"/>
</dbReference>
<dbReference type="Pfam" id="PF01467">
    <property type="entry name" value="CTP_transf_like"/>
    <property type="match status" value="1"/>
</dbReference>
<dbReference type="GO" id="GO:0004515">
    <property type="term" value="F:nicotinate-nucleotide adenylyltransferase activity"/>
    <property type="evidence" value="ECO:0007669"/>
    <property type="project" value="UniProtKB-UniRule"/>
</dbReference>
<keyword evidence="7 11" id="KW-0547">Nucleotide-binding</keyword>
<comment type="function">
    <text evidence="1 11">Catalyzes the reversible adenylation of nicotinate mononucleotide (NaMN) to nicotinic acid adenine dinucleotide (NaAD).</text>
</comment>
<keyword evidence="6 11" id="KW-0548">Nucleotidyltransferase</keyword>
<evidence type="ECO:0000256" key="6">
    <source>
        <dbReference type="ARBA" id="ARBA00022695"/>
    </source>
</evidence>
<dbReference type="EC" id="2.7.7.18" evidence="11"/>
<evidence type="ECO:0000256" key="9">
    <source>
        <dbReference type="ARBA" id="ARBA00023027"/>
    </source>
</evidence>
<keyword evidence="14" id="KW-1185">Reference proteome</keyword>
<keyword evidence="8 11" id="KW-0067">ATP-binding</keyword>
<accession>A0A517QQZ6</accession>
<dbReference type="NCBIfam" id="TIGR00482">
    <property type="entry name" value="nicotinate (nicotinamide) nucleotide adenylyltransferase"/>
    <property type="match status" value="1"/>
</dbReference>
<organism evidence="13 14">
    <name type="scientific">Thalassoglobus polymorphus</name>
    <dbReference type="NCBI Taxonomy" id="2527994"/>
    <lineage>
        <taxon>Bacteria</taxon>
        <taxon>Pseudomonadati</taxon>
        <taxon>Planctomycetota</taxon>
        <taxon>Planctomycetia</taxon>
        <taxon>Planctomycetales</taxon>
        <taxon>Planctomycetaceae</taxon>
        <taxon>Thalassoglobus</taxon>
    </lineage>
</organism>
<dbReference type="AlphaFoldDB" id="A0A517QQZ6"/>
<dbReference type="Proteomes" id="UP000315724">
    <property type="component" value="Chromosome"/>
</dbReference>
<dbReference type="InterPro" id="IPR004821">
    <property type="entry name" value="Cyt_trans-like"/>
</dbReference>
<dbReference type="PANTHER" id="PTHR39321:SF3">
    <property type="entry name" value="PHOSPHOPANTETHEINE ADENYLYLTRANSFERASE"/>
    <property type="match status" value="1"/>
</dbReference>
<evidence type="ECO:0000256" key="11">
    <source>
        <dbReference type="HAMAP-Rule" id="MF_00244"/>
    </source>
</evidence>
<proteinExistence type="inferred from homology"/>
<dbReference type="EMBL" id="CP036267">
    <property type="protein sequence ID" value="QDT34033.1"/>
    <property type="molecule type" value="Genomic_DNA"/>
</dbReference>
<evidence type="ECO:0000256" key="5">
    <source>
        <dbReference type="ARBA" id="ARBA00022679"/>
    </source>
</evidence>
<evidence type="ECO:0000259" key="12">
    <source>
        <dbReference type="Pfam" id="PF01467"/>
    </source>
</evidence>
<dbReference type="NCBIfam" id="TIGR00125">
    <property type="entry name" value="cyt_tran_rel"/>
    <property type="match status" value="1"/>
</dbReference>
<evidence type="ECO:0000256" key="4">
    <source>
        <dbReference type="ARBA" id="ARBA00022642"/>
    </source>
</evidence>
<evidence type="ECO:0000256" key="10">
    <source>
        <dbReference type="ARBA" id="ARBA00048721"/>
    </source>
</evidence>
<evidence type="ECO:0000256" key="8">
    <source>
        <dbReference type="ARBA" id="ARBA00022840"/>
    </source>
</evidence>
<comment type="catalytic activity">
    <reaction evidence="10 11">
        <text>nicotinate beta-D-ribonucleotide + ATP + H(+) = deamido-NAD(+) + diphosphate</text>
        <dbReference type="Rhea" id="RHEA:22860"/>
        <dbReference type="ChEBI" id="CHEBI:15378"/>
        <dbReference type="ChEBI" id="CHEBI:30616"/>
        <dbReference type="ChEBI" id="CHEBI:33019"/>
        <dbReference type="ChEBI" id="CHEBI:57502"/>
        <dbReference type="ChEBI" id="CHEBI:58437"/>
        <dbReference type="EC" id="2.7.7.18"/>
    </reaction>
</comment>
<dbReference type="Gene3D" id="3.40.50.620">
    <property type="entry name" value="HUPs"/>
    <property type="match status" value="1"/>
</dbReference>
<dbReference type="PANTHER" id="PTHR39321">
    <property type="entry name" value="NICOTINATE-NUCLEOTIDE ADENYLYLTRANSFERASE-RELATED"/>
    <property type="match status" value="1"/>
</dbReference>
<dbReference type="NCBIfam" id="NF000840">
    <property type="entry name" value="PRK00071.1-3"/>
    <property type="match status" value="1"/>
</dbReference>
<comment type="pathway">
    <text evidence="2 11">Cofactor biosynthesis; NAD(+) biosynthesis; deamido-NAD(+) from nicotinate D-ribonucleotide: step 1/1.</text>
</comment>
<keyword evidence="5 11" id="KW-0808">Transferase</keyword>
<reference evidence="13 14" key="1">
    <citation type="submission" date="2019-02" db="EMBL/GenBank/DDBJ databases">
        <title>Deep-cultivation of Planctomycetes and their phenomic and genomic characterization uncovers novel biology.</title>
        <authorList>
            <person name="Wiegand S."/>
            <person name="Jogler M."/>
            <person name="Boedeker C."/>
            <person name="Pinto D."/>
            <person name="Vollmers J."/>
            <person name="Rivas-Marin E."/>
            <person name="Kohn T."/>
            <person name="Peeters S.H."/>
            <person name="Heuer A."/>
            <person name="Rast P."/>
            <person name="Oberbeckmann S."/>
            <person name="Bunk B."/>
            <person name="Jeske O."/>
            <person name="Meyerdierks A."/>
            <person name="Storesund J.E."/>
            <person name="Kallscheuer N."/>
            <person name="Luecker S."/>
            <person name="Lage O.M."/>
            <person name="Pohl T."/>
            <person name="Merkel B.J."/>
            <person name="Hornburger P."/>
            <person name="Mueller R.-W."/>
            <person name="Bruemmer F."/>
            <person name="Labrenz M."/>
            <person name="Spormann A.M."/>
            <person name="Op den Camp H."/>
            <person name="Overmann J."/>
            <person name="Amann R."/>
            <person name="Jetten M.S.M."/>
            <person name="Mascher T."/>
            <person name="Medema M.H."/>
            <person name="Devos D.P."/>
            <person name="Kaster A.-K."/>
            <person name="Ovreas L."/>
            <person name="Rohde M."/>
            <person name="Galperin M.Y."/>
            <person name="Jogler C."/>
        </authorList>
    </citation>
    <scope>NUCLEOTIDE SEQUENCE [LARGE SCALE GENOMIC DNA]</scope>
    <source>
        <strain evidence="13 14">Mal48</strain>
    </source>
</reference>
<evidence type="ECO:0000313" key="14">
    <source>
        <dbReference type="Proteomes" id="UP000315724"/>
    </source>
</evidence>
<name>A0A517QQZ6_9PLAN</name>
<dbReference type="GO" id="GO:0009435">
    <property type="term" value="P:NAD+ biosynthetic process"/>
    <property type="evidence" value="ECO:0007669"/>
    <property type="project" value="UniProtKB-UniRule"/>
</dbReference>
<feature type="domain" description="Cytidyltransferase-like" evidence="12">
    <location>
        <begin position="13"/>
        <end position="174"/>
    </location>
</feature>
<dbReference type="CDD" id="cd02165">
    <property type="entry name" value="NMNAT"/>
    <property type="match status" value="1"/>
</dbReference>
<comment type="similarity">
    <text evidence="3 11">Belongs to the NadD family.</text>
</comment>
<evidence type="ECO:0000256" key="3">
    <source>
        <dbReference type="ARBA" id="ARBA00009014"/>
    </source>
</evidence>
<dbReference type="SUPFAM" id="SSF52374">
    <property type="entry name" value="Nucleotidylyl transferase"/>
    <property type="match status" value="1"/>
</dbReference>
<sequence>MPGDEKNVMKLGIYGGTFDPVHLGHLILAESVCEQLSLDEVWFVPAFQNPHKMGRATTPPKARMEMLRFAISGNPRFRLCDLEIKRKGHSYTFETLQAIQELHLDAEKYLLIGADSLTDFPNWREPETILSLAKLVAVNRGRSPAVIPEYLEPSQVCLLEMPAIDISATEIRNRCEAGQSIRYLTPRSVELYISANQLYKPSPEESETT</sequence>
<evidence type="ECO:0000256" key="1">
    <source>
        <dbReference type="ARBA" id="ARBA00002324"/>
    </source>
</evidence>
<protein>
    <recommendedName>
        <fullName evidence="11">Probable nicotinate-nucleotide adenylyltransferase</fullName>
        <ecNumber evidence="11">2.7.7.18</ecNumber>
    </recommendedName>
    <alternativeName>
        <fullName evidence="11">Deamido-NAD(+) diphosphorylase</fullName>
    </alternativeName>
    <alternativeName>
        <fullName evidence="11">Deamido-NAD(+) pyrophosphorylase</fullName>
    </alternativeName>
    <alternativeName>
        <fullName evidence="11">Nicotinate mononucleotide adenylyltransferase</fullName>
        <shortName evidence="11">NaMN adenylyltransferase</shortName>
    </alternativeName>
</protein>
<keyword evidence="4 11" id="KW-0662">Pyridine nucleotide biosynthesis</keyword>
<keyword evidence="9 11" id="KW-0520">NAD</keyword>
<dbReference type="InterPro" id="IPR005248">
    <property type="entry name" value="NadD/NMNAT"/>
</dbReference>
<evidence type="ECO:0000313" key="13">
    <source>
        <dbReference type="EMBL" id="QDT34033.1"/>
    </source>
</evidence>
<evidence type="ECO:0000256" key="7">
    <source>
        <dbReference type="ARBA" id="ARBA00022741"/>
    </source>
</evidence>
<dbReference type="GO" id="GO:0005524">
    <property type="term" value="F:ATP binding"/>
    <property type="evidence" value="ECO:0007669"/>
    <property type="project" value="UniProtKB-KW"/>
</dbReference>
<dbReference type="HAMAP" id="MF_00244">
    <property type="entry name" value="NaMN_adenylyltr"/>
    <property type="match status" value="1"/>
</dbReference>
<dbReference type="KEGG" id="tpol:Mal48_32920"/>
<dbReference type="InterPro" id="IPR014729">
    <property type="entry name" value="Rossmann-like_a/b/a_fold"/>
</dbReference>
<evidence type="ECO:0000256" key="2">
    <source>
        <dbReference type="ARBA" id="ARBA00005019"/>
    </source>
</evidence>
<gene>
    <name evidence="11 13" type="primary">nadD</name>
    <name evidence="13" type="ORF">Mal48_32920</name>
</gene>